<dbReference type="OrthoDB" id="1853779at2"/>
<evidence type="ECO:0000259" key="1">
    <source>
        <dbReference type="Pfam" id="PF13649"/>
    </source>
</evidence>
<proteinExistence type="predicted"/>
<dbReference type="CDD" id="cd02440">
    <property type="entry name" value="AdoMet_MTases"/>
    <property type="match status" value="1"/>
</dbReference>
<keyword evidence="3" id="KW-1185">Reference proteome</keyword>
<dbReference type="RefSeq" id="WP_104506673.1">
    <property type="nucleotide sequence ID" value="NZ_NHSJ01000036.1"/>
</dbReference>
<dbReference type="Proteomes" id="UP000239089">
    <property type="component" value="Unassembled WGS sequence"/>
</dbReference>
<dbReference type="InterPro" id="IPR029063">
    <property type="entry name" value="SAM-dependent_MTases_sf"/>
</dbReference>
<organism evidence="2 3">
    <name type="scientific">Rhodoblastus sphagnicola</name>
    <dbReference type="NCBI Taxonomy" id="333368"/>
    <lineage>
        <taxon>Bacteria</taxon>
        <taxon>Pseudomonadati</taxon>
        <taxon>Pseudomonadota</taxon>
        <taxon>Alphaproteobacteria</taxon>
        <taxon>Hyphomicrobiales</taxon>
        <taxon>Rhodoblastaceae</taxon>
        <taxon>Rhodoblastus</taxon>
    </lineage>
</organism>
<evidence type="ECO:0000313" key="3">
    <source>
        <dbReference type="Proteomes" id="UP000239089"/>
    </source>
</evidence>
<name>A0A2S6NDI9_9HYPH</name>
<sequence length="270" mass="30639">MSEPLIIDDLDFGQMYRDHQARAGSWAKPPEYWDARAQAFDARVSAGGGYIDAFISHMDLSDCRSLIDIGCGNGALSVALAPHLETIVALDYSPAMLDVTRHRAVEAGTGNVTTVLRAWEDDWSDLPVCDVAIASRSTGVMDLEAALRKLDRQARKRVYLTAPVGAREINSSILEALCRPPAPKIDKPDYIYFINLLYRMNRMPRLEFISHPRSEEPKTDWLGFQRNAAFFLGQLSEPEWERLRAWRELNPDAPLFERDQQHWAFISWST</sequence>
<dbReference type="SUPFAM" id="SSF53335">
    <property type="entry name" value="S-adenosyl-L-methionine-dependent methyltransferases"/>
    <property type="match status" value="1"/>
</dbReference>
<accession>A0A2S6NDI9</accession>
<dbReference type="Gene3D" id="3.40.50.150">
    <property type="entry name" value="Vaccinia Virus protein VP39"/>
    <property type="match status" value="1"/>
</dbReference>
<protein>
    <recommendedName>
        <fullName evidence="1">Methyltransferase domain-containing protein</fullName>
    </recommendedName>
</protein>
<dbReference type="EMBL" id="NHSJ01000036">
    <property type="protein sequence ID" value="PPQ32670.1"/>
    <property type="molecule type" value="Genomic_DNA"/>
</dbReference>
<evidence type="ECO:0000313" key="2">
    <source>
        <dbReference type="EMBL" id="PPQ32670.1"/>
    </source>
</evidence>
<feature type="domain" description="Methyltransferase" evidence="1">
    <location>
        <begin position="67"/>
        <end position="152"/>
    </location>
</feature>
<dbReference type="Pfam" id="PF13649">
    <property type="entry name" value="Methyltransf_25"/>
    <property type="match status" value="1"/>
</dbReference>
<gene>
    <name evidence="2" type="ORF">CCR94_04430</name>
</gene>
<dbReference type="AlphaFoldDB" id="A0A2S6NDI9"/>
<reference evidence="2 3" key="1">
    <citation type="journal article" date="2018" name="Arch. Microbiol.">
        <title>New insights into the metabolic potential of the phototrophic purple bacterium Rhodopila globiformis DSM 161(T) from its draft genome sequence and evidence for a vanadium-dependent nitrogenase.</title>
        <authorList>
            <person name="Imhoff J.F."/>
            <person name="Rahn T."/>
            <person name="Kunzel S."/>
            <person name="Neulinger S.C."/>
        </authorList>
    </citation>
    <scope>NUCLEOTIDE SEQUENCE [LARGE SCALE GENOMIC DNA]</scope>
    <source>
        <strain evidence="2 3">DSM 16996</strain>
    </source>
</reference>
<comment type="caution">
    <text evidence="2">The sequence shown here is derived from an EMBL/GenBank/DDBJ whole genome shotgun (WGS) entry which is preliminary data.</text>
</comment>
<dbReference type="InterPro" id="IPR041698">
    <property type="entry name" value="Methyltransf_25"/>
</dbReference>